<dbReference type="Pfam" id="PF19741">
    <property type="entry name" value="DUF6230"/>
    <property type="match status" value="1"/>
</dbReference>
<dbReference type="AlphaFoldDB" id="A0A7D5GHR0"/>
<organism evidence="1 2">
    <name type="scientific">Natrinema halophilum</name>
    <dbReference type="NCBI Taxonomy" id="1699371"/>
    <lineage>
        <taxon>Archaea</taxon>
        <taxon>Methanobacteriati</taxon>
        <taxon>Methanobacteriota</taxon>
        <taxon>Stenosarchaea group</taxon>
        <taxon>Halobacteria</taxon>
        <taxon>Halobacteriales</taxon>
        <taxon>Natrialbaceae</taxon>
        <taxon>Natrinema</taxon>
    </lineage>
</organism>
<dbReference type="GeneID" id="56033629"/>
<dbReference type="OrthoDB" id="167075at2157"/>
<evidence type="ECO:0000313" key="1">
    <source>
        <dbReference type="EMBL" id="QLG49167.1"/>
    </source>
</evidence>
<dbReference type="EMBL" id="CP058601">
    <property type="protein sequence ID" value="QLG49167.1"/>
    <property type="molecule type" value="Genomic_DNA"/>
</dbReference>
<reference evidence="1 2" key="1">
    <citation type="submission" date="2020-07" db="EMBL/GenBank/DDBJ databases">
        <authorList>
            <person name="Cui H."/>
        </authorList>
    </citation>
    <scope>NUCLEOTIDE SEQUENCE [LARGE SCALE GENOMIC DNA]</scope>
    <source>
        <strain evidence="1 2">YPL8</strain>
    </source>
</reference>
<sequence length="200" mass="21435">MYDTKRLVVGTGVSFLVVAAVGLVILSSGTAYAAPLASGNGFTVTADEIRSDEFLLYPSSGENDAGSTPVVVAEQRDVEIDGLELTRKQNIPMMDGTMQISFTAEETVEADQQYIKLTGLEAKEATFNGQVIKTQASDNPERQFQQAAGENVDPEDGYITDIHGGSPGMVQEDVTIDMVYLASNEISLPGLNVDVEYNSK</sequence>
<dbReference type="Proteomes" id="UP000509241">
    <property type="component" value="Chromosome"/>
</dbReference>
<gene>
    <name evidence="1" type="ORF">HYG82_10020</name>
</gene>
<accession>A0A7D5GHR0</accession>
<proteinExistence type="predicted"/>
<evidence type="ECO:0000313" key="2">
    <source>
        <dbReference type="Proteomes" id="UP000509241"/>
    </source>
</evidence>
<dbReference type="InterPro" id="IPR046198">
    <property type="entry name" value="DUF6230"/>
</dbReference>
<name>A0A7D5GHR0_9EURY</name>
<dbReference type="KEGG" id="haly:HYG82_10020"/>
<keyword evidence="2" id="KW-1185">Reference proteome</keyword>
<protein>
    <submittedName>
        <fullName evidence="1">Uncharacterized protein</fullName>
    </submittedName>
</protein>
<dbReference type="RefSeq" id="WP_179260902.1">
    <property type="nucleotide sequence ID" value="NZ_CP058601.1"/>
</dbReference>